<dbReference type="Pfam" id="PF10127">
    <property type="entry name" value="RlaP"/>
    <property type="match status" value="1"/>
</dbReference>
<feature type="non-terminal residue" evidence="1">
    <location>
        <position position="1"/>
    </location>
</feature>
<sequence length="180" mass="20330">EDFQSWELGHFLHLAVKNNPTVLETFVAPSYSATLDGWALRALFPAVLSRKRVFDAYRGYARNQRAKLFNKPDDPAKDQPSGRAWKFAAQYLRILLQGEALLRTGKLILNMNGRCYGPAKTTKALLLDVKNGRFSMGYIIDKAVGLEARLKAAYKDSGIPKEADLGAVNEFLLRVRRENW</sequence>
<dbReference type="PANTHER" id="PTHR34817">
    <property type="entry name" value="NUCLEOTIDYLTRANSFERASE"/>
    <property type="match status" value="1"/>
</dbReference>
<reference evidence="1" key="1">
    <citation type="journal article" date="2015" name="Nature">
        <title>Complex archaea that bridge the gap between prokaryotes and eukaryotes.</title>
        <authorList>
            <person name="Spang A."/>
            <person name="Saw J.H."/>
            <person name="Jorgensen S.L."/>
            <person name="Zaremba-Niedzwiedzka K."/>
            <person name="Martijn J."/>
            <person name="Lind A.E."/>
            <person name="van Eijk R."/>
            <person name="Schleper C."/>
            <person name="Guy L."/>
            <person name="Ettema T.J."/>
        </authorList>
    </citation>
    <scope>NUCLEOTIDE SEQUENCE</scope>
</reference>
<dbReference type="AlphaFoldDB" id="A0A0F9GN72"/>
<dbReference type="EMBL" id="LAZR01027793">
    <property type="protein sequence ID" value="KKL64597.1"/>
    <property type="molecule type" value="Genomic_DNA"/>
</dbReference>
<protein>
    <recommendedName>
        <fullName evidence="2">Nucleotidyltransferase</fullName>
    </recommendedName>
</protein>
<evidence type="ECO:0000313" key="1">
    <source>
        <dbReference type="EMBL" id="KKL64597.1"/>
    </source>
</evidence>
<accession>A0A0F9GN72</accession>
<dbReference type="InterPro" id="IPR018775">
    <property type="entry name" value="RlaP"/>
</dbReference>
<organism evidence="1">
    <name type="scientific">marine sediment metagenome</name>
    <dbReference type="NCBI Taxonomy" id="412755"/>
    <lineage>
        <taxon>unclassified sequences</taxon>
        <taxon>metagenomes</taxon>
        <taxon>ecological metagenomes</taxon>
    </lineage>
</organism>
<name>A0A0F9GN72_9ZZZZ</name>
<proteinExistence type="predicted"/>
<dbReference type="PANTHER" id="PTHR34817:SF1">
    <property type="entry name" value="NUCLEOTIDYLTRANSFERASE"/>
    <property type="match status" value="1"/>
</dbReference>
<gene>
    <name evidence="1" type="ORF">LCGC14_2163410</name>
</gene>
<comment type="caution">
    <text evidence="1">The sequence shown here is derived from an EMBL/GenBank/DDBJ whole genome shotgun (WGS) entry which is preliminary data.</text>
</comment>
<evidence type="ECO:0008006" key="2">
    <source>
        <dbReference type="Google" id="ProtNLM"/>
    </source>
</evidence>